<dbReference type="PANTHER" id="PTHR46558:SF14">
    <property type="entry name" value="HTH-TYPE TRANSCRIPTIONAL REGULATOR ANSR"/>
    <property type="match status" value="1"/>
</dbReference>
<proteinExistence type="predicted"/>
<dbReference type="RefSeq" id="WP_078785743.1">
    <property type="nucleotide sequence ID" value="NZ_CACZYW010000011.1"/>
</dbReference>
<dbReference type="AlphaFoldDB" id="A0A1T4JZ83"/>
<organism evidence="3 4">
    <name type="scientific">Eubacterium ruminantium</name>
    <dbReference type="NCBI Taxonomy" id="42322"/>
    <lineage>
        <taxon>Bacteria</taxon>
        <taxon>Bacillati</taxon>
        <taxon>Bacillota</taxon>
        <taxon>Clostridia</taxon>
        <taxon>Eubacteriales</taxon>
        <taxon>Eubacteriaceae</taxon>
        <taxon>Eubacterium</taxon>
    </lineage>
</organism>
<dbReference type="PROSITE" id="PS50943">
    <property type="entry name" value="HTH_CROC1"/>
    <property type="match status" value="1"/>
</dbReference>
<keyword evidence="1" id="KW-0238">DNA-binding</keyword>
<dbReference type="Gene3D" id="1.10.260.40">
    <property type="entry name" value="lambda repressor-like DNA-binding domains"/>
    <property type="match status" value="1"/>
</dbReference>
<dbReference type="SUPFAM" id="SSF47413">
    <property type="entry name" value="lambda repressor-like DNA-binding domains"/>
    <property type="match status" value="1"/>
</dbReference>
<dbReference type="Pfam" id="PF01381">
    <property type="entry name" value="HTH_3"/>
    <property type="match status" value="1"/>
</dbReference>
<evidence type="ECO:0000259" key="2">
    <source>
        <dbReference type="PROSITE" id="PS50943"/>
    </source>
</evidence>
<feature type="domain" description="HTH cro/C1-type" evidence="2">
    <location>
        <begin position="11"/>
        <end position="66"/>
    </location>
</feature>
<keyword evidence="4" id="KW-1185">Reference proteome</keyword>
<dbReference type="GO" id="GO:0003677">
    <property type="term" value="F:DNA binding"/>
    <property type="evidence" value="ECO:0007669"/>
    <property type="project" value="UniProtKB-KW"/>
</dbReference>
<sequence length="115" mass="13665">MDNLIFWGEILRKARVARNLTQKEVAAVLHISRQTYSSYETGRTHPTPEMIAILSNIYDINLFEHIMKYLPEEYVSEQHEFKYSMPSSPDITSGRYERVRKKIHKIFPENIEFDD</sequence>
<dbReference type="OrthoDB" id="2222263at2"/>
<dbReference type="CDD" id="cd00093">
    <property type="entry name" value="HTH_XRE"/>
    <property type="match status" value="1"/>
</dbReference>
<accession>A0A1T4JZ83</accession>
<dbReference type="SMART" id="SM00530">
    <property type="entry name" value="HTH_XRE"/>
    <property type="match status" value="1"/>
</dbReference>
<gene>
    <name evidence="3" type="ORF">SAMN02745110_00046</name>
</gene>
<dbReference type="Proteomes" id="UP000189857">
    <property type="component" value="Unassembled WGS sequence"/>
</dbReference>
<dbReference type="InterPro" id="IPR001387">
    <property type="entry name" value="Cro/C1-type_HTH"/>
</dbReference>
<name>A0A1T4JZ83_9FIRM</name>
<evidence type="ECO:0000313" key="3">
    <source>
        <dbReference type="EMBL" id="SJZ35471.1"/>
    </source>
</evidence>
<evidence type="ECO:0000256" key="1">
    <source>
        <dbReference type="ARBA" id="ARBA00023125"/>
    </source>
</evidence>
<dbReference type="PANTHER" id="PTHR46558">
    <property type="entry name" value="TRACRIPTIONAL REGULATORY PROTEIN-RELATED-RELATED"/>
    <property type="match status" value="1"/>
</dbReference>
<evidence type="ECO:0000313" key="4">
    <source>
        <dbReference type="Proteomes" id="UP000189857"/>
    </source>
</evidence>
<dbReference type="InterPro" id="IPR010982">
    <property type="entry name" value="Lambda_DNA-bd_dom_sf"/>
</dbReference>
<dbReference type="EMBL" id="FUXA01000003">
    <property type="protein sequence ID" value="SJZ35471.1"/>
    <property type="molecule type" value="Genomic_DNA"/>
</dbReference>
<protein>
    <submittedName>
        <fullName evidence="3">Helix-turn-helix</fullName>
    </submittedName>
</protein>
<reference evidence="3 4" key="1">
    <citation type="submission" date="2017-02" db="EMBL/GenBank/DDBJ databases">
        <authorList>
            <person name="Peterson S.W."/>
        </authorList>
    </citation>
    <scope>NUCLEOTIDE SEQUENCE [LARGE SCALE GENOMIC DNA]</scope>
    <source>
        <strain evidence="3 4">ATCC 17233</strain>
    </source>
</reference>